<dbReference type="Proteomes" id="UP000663889">
    <property type="component" value="Unassembled WGS sequence"/>
</dbReference>
<comment type="subcellular location">
    <subcellularLocation>
        <location evidence="1">Nucleus</location>
    </subcellularLocation>
</comment>
<dbReference type="Pfam" id="PF12031">
    <property type="entry name" value="BAF250_C"/>
    <property type="match status" value="2"/>
</dbReference>
<evidence type="ECO:0000313" key="5">
    <source>
        <dbReference type="EMBL" id="CAF1090056.1"/>
    </source>
</evidence>
<gene>
    <name evidence="5" type="ORF">SEV965_LOCUS15313</name>
</gene>
<dbReference type="InterPro" id="IPR033388">
    <property type="entry name" value="BAF250_C"/>
</dbReference>
<evidence type="ECO:0000256" key="2">
    <source>
        <dbReference type="ARBA" id="ARBA00022553"/>
    </source>
</evidence>
<evidence type="ECO:0000256" key="1">
    <source>
        <dbReference type="ARBA" id="ARBA00004123"/>
    </source>
</evidence>
<dbReference type="GO" id="GO:0031491">
    <property type="term" value="F:nucleosome binding"/>
    <property type="evidence" value="ECO:0007669"/>
    <property type="project" value="TreeGrafter"/>
</dbReference>
<keyword evidence="2" id="KW-0597">Phosphoprotein</keyword>
<dbReference type="PANTHER" id="PTHR12656:SF5">
    <property type="entry name" value="TRITHORAX GROUP PROTEIN OSA"/>
    <property type="match status" value="1"/>
</dbReference>
<evidence type="ECO:0000313" key="6">
    <source>
        <dbReference type="Proteomes" id="UP000663889"/>
    </source>
</evidence>
<dbReference type="PANTHER" id="PTHR12656">
    <property type="entry name" value="BRG-1 ASSOCIATED FACTOR 250 BAF250"/>
    <property type="match status" value="1"/>
</dbReference>
<proteinExistence type="predicted"/>
<dbReference type="Pfam" id="PF01388">
    <property type="entry name" value="ARID"/>
    <property type="match status" value="1"/>
</dbReference>
<dbReference type="AlphaFoldDB" id="A0A814NAB5"/>
<evidence type="ECO:0000259" key="4">
    <source>
        <dbReference type="PROSITE" id="PS51011"/>
    </source>
</evidence>
<accession>A0A814NAB5</accession>
<sequence length="872" mass="102642">MSINISDKKDQQISIDNNLLSLFESNPTLNLFNDTWQKSIPILNQHHIDSIQQPIMTTSIERDKINHQLIIEIFDRLLKFGTEPDRRLFCQRLQTIWQEQGIFCQSYPTITNQILDLYKLYHLVQEKQGYLEITTNRGWKEISNVLGFGDSGSAAYSVKRNYVRLGLLAYECRFDRIGLDPRSVIELSEMPHTVKKRKRGNSTSTTRAIVKTNKQQFQMFSIQHEHDNIKKSLTSSIDIHDLTKYSSHYENFSSVYRLTPQQMPIHNFQYFPYILRAGCLADSNKYLDTLLVWLSDQHTASYFNLKSLPGLFNAIMEQYIACLYELFGQSFLQPSSTNDYYMNWFLQSNLRINDGAIGPNSNQQRLESLFFGTHRYVLKRLMTKTNKPRLNNNNDNIKQNLLFSSYSSQFIDNNEKNQLFNIHCHTLKQSQSKFYTNNKSIKKQIISSIKDFIQNKNYHQQLLQDELIDYDYNKQHTDRYHSVMIRCSCLTTIIRNLSFIEENEYLANDRRLLDIFERILNCHHQDMHRIFDYNFHLHQQYFHTCSNCSDTINIDDIQLESAIDSTIQVDNTNLLNEFFLQNFTKISTDTKIDDPLSCTNDCNQRHLMYLLDNTFITISNLSTSIEFRHCYSITRYRFINTLIHWILCSLSFANEPFISMIIEDKFSINSTINNNNNNNNNKKKEKIYITPRQISLQILAKLCTNEINVDFILLDLNIKKLKLLCHTLLSIMNTLNQEDINREYCLLIICSLCKRNRQLVEFFSSHIICIELIFNYLEFYEYNQQQYLIATLTSCYNTTSSSSSSSLLTIPINHSIDMMIDTCIQLLLLFASIKENNCLKLFEYKLLNMSSSIYFEQKILKSFADILYMIKL</sequence>
<protein>
    <recommendedName>
        <fullName evidence="4">ARID domain-containing protein</fullName>
    </recommendedName>
</protein>
<evidence type="ECO:0000256" key="3">
    <source>
        <dbReference type="ARBA" id="ARBA00023242"/>
    </source>
</evidence>
<dbReference type="GO" id="GO:0005654">
    <property type="term" value="C:nucleoplasm"/>
    <property type="evidence" value="ECO:0007669"/>
    <property type="project" value="TreeGrafter"/>
</dbReference>
<dbReference type="GO" id="GO:0006357">
    <property type="term" value="P:regulation of transcription by RNA polymerase II"/>
    <property type="evidence" value="ECO:0007669"/>
    <property type="project" value="TreeGrafter"/>
</dbReference>
<dbReference type="GO" id="GO:0045893">
    <property type="term" value="P:positive regulation of DNA-templated transcription"/>
    <property type="evidence" value="ECO:0007669"/>
    <property type="project" value="TreeGrafter"/>
</dbReference>
<dbReference type="InterPro" id="IPR001606">
    <property type="entry name" value="ARID_dom"/>
</dbReference>
<dbReference type="SMART" id="SM01014">
    <property type="entry name" value="ARID"/>
    <property type="match status" value="1"/>
</dbReference>
<dbReference type="GO" id="GO:0016514">
    <property type="term" value="C:SWI/SNF complex"/>
    <property type="evidence" value="ECO:0007669"/>
    <property type="project" value="InterPro"/>
</dbReference>
<organism evidence="5 6">
    <name type="scientific">Rotaria sordida</name>
    <dbReference type="NCBI Taxonomy" id="392033"/>
    <lineage>
        <taxon>Eukaryota</taxon>
        <taxon>Metazoa</taxon>
        <taxon>Spiralia</taxon>
        <taxon>Gnathifera</taxon>
        <taxon>Rotifera</taxon>
        <taxon>Eurotatoria</taxon>
        <taxon>Bdelloidea</taxon>
        <taxon>Philodinida</taxon>
        <taxon>Philodinidae</taxon>
        <taxon>Rotaria</taxon>
    </lineage>
</organism>
<dbReference type="GO" id="GO:0035060">
    <property type="term" value="C:brahma complex"/>
    <property type="evidence" value="ECO:0007669"/>
    <property type="project" value="InterPro"/>
</dbReference>
<reference evidence="5" key="1">
    <citation type="submission" date="2021-02" db="EMBL/GenBank/DDBJ databases">
        <authorList>
            <person name="Nowell W R."/>
        </authorList>
    </citation>
    <scope>NUCLEOTIDE SEQUENCE</scope>
</reference>
<comment type="caution">
    <text evidence="5">The sequence shown here is derived from an EMBL/GenBank/DDBJ whole genome shotgun (WGS) entry which is preliminary data.</text>
</comment>
<dbReference type="PROSITE" id="PS51011">
    <property type="entry name" value="ARID"/>
    <property type="match status" value="1"/>
</dbReference>
<dbReference type="SUPFAM" id="SSF46774">
    <property type="entry name" value="ARID-like"/>
    <property type="match status" value="1"/>
</dbReference>
<dbReference type="InterPro" id="IPR036431">
    <property type="entry name" value="ARID_dom_sf"/>
</dbReference>
<dbReference type="InterPro" id="IPR021906">
    <property type="entry name" value="BAF250/Osa"/>
</dbReference>
<dbReference type="GO" id="GO:0006338">
    <property type="term" value="P:chromatin remodeling"/>
    <property type="evidence" value="ECO:0007669"/>
    <property type="project" value="InterPro"/>
</dbReference>
<dbReference type="SMART" id="SM00501">
    <property type="entry name" value="BRIGHT"/>
    <property type="match status" value="1"/>
</dbReference>
<dbReference type="EMBL" id="CAJNOU010000794">
    <property type="protein sequence ID" value="CAF1090056.1"/>
    <property type="molecule type" value="Genomic_DNA"/>
</dbReference>
<keyword evidence="3" id="KW-0539">Nucleus</keyword>
<feature type="domain" description="ARID" evidence="4">
    <location>
        <begin position="83"/>
        <end position="175"/>
    </location>
</feature>
<dbReference type="Gene3D" id="1.10.150.60">
    <property type="entry name" value="ARID DNA-binding domain"/>
    <property type="match status" value="1"/>
</dbReference>
<dbReference type="GO" id="GO:0003677">
    <property type="term" value="F:DNA binding"/>
    <property type="evidence" value="ECO:0007669"/>
    <property type="project" value="InterPro"/>
</dbReference>
<name>A0A814NAB5_9BILA</name>